<dbReference type="EMBL" id="CASHSV030000013">
    <property type="protein sequence ID" value="CAJ2638315.1"/>
    <property type="molecule type" value="Genomic_DNA"/>
</dbReference>
<evidence type="ECO:0000313" key="2">
    <source>
        <dbReference type="Proteomes" id="UP001177021"/>
    </source>
</evidence>
<proteinExistence type="predicted"/>
<accession>A0ACB0J2G8</accession>
<dbReference type="Proteomes" id="UP001177021">
    <property type="component" value="Unassembled WGS sequence"/>
</dbReference>
<organism evidence="1 2">
    <name type="scientific">Trifolium pratense</name>
    <name type="common">Red clover</name>
    <dbReference type="NCBI Taxonomy" id="57577"/>
    <lineage>
        <taxon>Eukaryota</taxon>
        <taxon>Viridiplantae</taxon>
        <taxon>Streptophyta</taxon>
        <taxon>Embryophyta</taxon>
        <taxon>Tracheophyta</taxon>
        <taxon>Spermatophyta</taxon>
        <taxon>Magnoliopsida</taxon>
        <taxon>eudicotyledons</taxon>
        <taxon>Gunneridae</taxon>
        <taxon>Pentapetalae</taxon>
        <taxon>rosids</taxon>
        <taxon>fabids</taxon>
        <taxon>Fabales</taxon>
        <taxon>Fabaceae</taxon>
        <taxon>Papilionoideae</taxon>
        <taxon>50 kb inversion clade</taxon>
        <taxon>NPAAA clade</taxon>
        <taxon>Hologalegina</taxon>
        <taxon>IRL clade</taxon>
        <taxon>Trifolieae</taxon>
        <taxon>Trifolium</taxon>
    </lineage>
</organism>
<protein>
    <submittedName>
        <fullName evidence="1">Uncharacterized protein</fullName>
    </submittedName>
</protein>
<comment type="caution">
    <text evidence="1">The sequence shown here is derived from an EMBL/GenBank/DDBJ whole genome shotgun (WGS) entry which is preliminary data.</text>
</comment>
<gene>
    <name evidence="1" type="ORF">MILVUS5_LOCUS8549</name>
</gene>
<keyword evidence="2" id="KW-1185">Reference proteome</keyword>
<evidence type="ECO:0000313" key="1">
    <source>
        <dbReference type="EMBL" id="CAJ2638315.1"/>
    </source>
</evidence>
<sequence>MPNTRSRGEIIEQPFDEPERLLNERRRNLSTQPENIETEILTLEVTEEIINEIVDEPVMAENRPLRSYAIPSQEEPHNSIAAPAIEANNFELKPSLLAIVQQNQFSGNPTDDPNLHLSIFLQYADTIKANGVSPEAIRLRLFPFSLRDKARAWLQSLPSNSVATWDELKKVFLARYFPPSKTAMLRAQINGFRQRDNESLFEAWERYKEMIRICPHHGLENWLIIHTFYNGLLYNTRMTIDAAAGGALMDKPYNQAYQLIESMAQNHYQWGNERTTVEKPQTKGGMYEISNMDHINAKLDALTQKIESLTNAPKATVAATIQNCELCGAQSHTIAECRLLTEAPTDQVNYTQGNSYNQNQRNHPYLSYNSNNALYAPGQAPTPSPPGFQKPAQNAPMKSNLELMMENFIVLQTQTNKEFLNQNIHTNEQIKQLTRRLELLTTHNKMLETQIAQVAQQQASTSAPAGIFPGQPQPNPRGYVNAVILRSGTQYDGPADPRTKNPAMQPNSDKTTEKESKPKEKEDSGEETKEKEKPYVPPPPYKPPIPYPQRLVQSKNVGQFKKFVELLQKLNITIPFTEAITQMPSYAKFLKDILTNKKKIEEEETVMLTAECSSILQNNMPPKLKDPGSFSIPCVIGKHVIDRALCDLGASISLMPMPIYEKLKLGELGPTKMSIQFADRSVKYPLGILENVPVRIGQFFIPTDFIVMDIREDSNTPIILGRPFLATAGAIIDVKKGKLTFEVGEEKVEFILTQFMNASAIEDSCYMLDVVKECRKEMEKDKTKNSEILKTPIPSTHKNGNDDLAKCLKKSSCYRLDIAESNVDNTPFKRVPPDILKSHPESSSSSSRQSTIDDVLHEIHAQNELNQERDGLFYAMHQQQDEMMERMTFMQAQQNQILQNQHEMQGYYHRWESSEEHRQQQLDNVIQELGSLRLQFNNF</sequence>
<name>A0ACB0J2G8_TRIPR</name>
<reference evidence="1" key="1">
    <citation type="submission" date="2023-10" db="EMBL/GenBank/DDBJ databases">
        <authorList>
            <person name="Rodriguez Cubillos JULIANA M."/>
            <person name="De Vega J."/>
        </authorList>
    </citation>
    <scope>NUCLEOTIDE SEQUENCE</scope>
</reference>